<dbReference type="RefSeq" id="WP_188493048.1">
    <property type="nucleotide sequence ID" value="NZ_BMGA01000002.1"/>
</dbReference>
<dbReference type="Proteomes" id="UP000658793">
    <property type="component" value="Unassembled WGS sequence"/>
</dbReference>
<sequence length="381" mass="42566">MRLQQIILNDKKEERILFTSKDFNANKADLVLAFGERIFLDEIKPYTTLNNIYPNANIVICSTSGQISNTSLIERNLVATSINFEKTTIKAIEIDITANHNIQQIGNIIHKDFFTEDLKSLLILSEGSFVNGTELINELVKETEGNIPIFGGLAGDEYHFEKTIVGLNKDASPEKIVAVGFYGDAIHFGFGSEGGWSDFGPEREVTLSEKNVLYKIGDRYALDLYKEYLGKYADELPGSSLYFPLSMKENENSEPIVRTILSIDEEKKSMTFAGNIPEGSFVRLMKGNLDKLIDASYSAASQTFSKQSVKPELALLVSCVGRKIVLGNRIEEELEVVQEVFGENTLLCGFYSYGEISPKLKKVACELHNQTMTIATIYEEL</sequence>
<proteinExistence type="predicted"/>
<dbReference type="GO" id="GO:0016301">
    <property type="term" value="F:kinase activity"/>
    <property type="evidence" value="ECO:0007669"/>
    <property type="project" value="UniProtKB-KW"/>
</dbReference>
<evidence type="ECO:0000313" key="3">
    <source>
        <dbReference type="EMBL" id="GGA71099.1"/>
    </source>
</evidence>
<keyword evidence="3" id="KW-0808">Transferase</keyword>
<dbReference type="PANTHER" id="PTHR40252:SF2">
    <property type="entry name" value="BLR0328 PROTEIN"/>
    <property type="match status" value="1"/>
</dbReference>
<feature type="domain" description="FIST C-domain" evidence="2">
    <location>
        <begin position="221"/>
        <end position="359"/>
    </location>
</feature>
<dbReference type="EMBL" id="BMGA01000002">
    <property type="protein sequence ID" value="GGA71099.1"/>
    <property type="molecule type" value="Genomic_DNA"/>
</dbReference>
<evidence type="ECO:0000313" key="4">
    <source>
        <dbReference type="Proteomes" id="UP000658793"/>
    </source>
</evidence>
<accession>A0ABQ1HCI8</accession>
<protein>
    <submittedName>
        <fullName evidence="3">Histidine kinase</fullName>
    </submittedName>
</protein>
<dbReference type="SMART" id="SM00897">
    <property type="entry name" value="FIST"/>
    <property type="match status" value="1"/>
</dbReference>
<dbReference type="InterPro" id="IPR013702">
    <property type="entry name" value="FIST_domain_N"/>
</dbReference>
<keyword evidence="4" id="KW-1185">Reference proteome</keyword>
<dbReference type="Pfam" id="PF10442">
    <property type="entry name" value="FIST_C"/>
    <property type="match status" value="1"/>
</dbReference>
<evidence type="ECO:0000259" key="2">
    <source>
        <dbReference type="SMART" id="SM01204"/>
    </source>
</evidence>
<dbReference type="SMART" id="SM01204">
    <property type="entry name" value="FIST_C"/>
    <property type="match status" value="1"/>
</dbReference>
<dbReference type="PANTHER" id="PTHR40252">
    <property type="entry name" value="BLR0328 PROTEIN"/>
    <property type="match status" value="1"/>
</dbReference>
<keyword evidence="3" id="KW-0418">Kinase</keyword>
<dbReference type="InterPro" id="IPR019494">
    <property type="entry name" value="FIST_C"/>
</dbReference>
<name>A0ABQ1HCI8_9FLAO</name>
<feature type="domain" description="FIST" evidence="1">
    <location>
        <begin position="27"/>
        <end position="220"/>
    </location>
</feature>
<reference evidence="4" key="1">
    <citation type="journal article" date="2019" name="Int. J. Syst. Evol. Microbiol.">
        <title>The Global Catalogue of Microorganisms (GCM) 10K type strain sequencing project: providing services to taxonomists for standard genome sequencing and annotation.</title>
        <authorList>
            <consortium name="The Broad Institute Genomics Platform"/>
            <consortium name="The Broad Institute Genome Sequencing Center for Infectious Disease"/>
            <person name="Wu L."/>
            <person name="Ma J."/>
        </authorList>
    </citation>
    <scope>NUCLEOTIDE SEQUENCE [LARGE SCALE GENOMIC DNA]</scope>
    <source>
        <strain evidence="4">CGMCC 1.12811</strain>
    </source>
</reference>
<comment type="caution">
    <text evidence="3">The sequence shown here is derived from an EMBL/GenBank/DDBJ whole genome shotgun (WGS) entry which is preliminary data.</text>
</comment>
<gene>
    <name evidence="3" type="ORF">GCM10008015_09760</name>
</gene>
<dbReference type="Pfam" id="PF08495">
    <property type="entry name" value="FIST"/>
    <property type="match status" value="1"/>
</dbReference>
<organism evidence="3 4">
    <name type="scientific">Flavobacterium palustre</name>
    <dbReference type="NCBI Taxonomy" id="1476463"/>
    <lineage>
        <taxon>Bacteria</taxon>
        <taxon>Pseudomonadati</taxon>
        <taxon>Bacteroidota</taxon>
        <taxon>Flavobacteriia</taxon>
        <taxon>Flavobacteriales</taxon>
        <taxon>Flavobacteriaceae</taxon>
        <taxon>Flavobacterium</taxon>
    </lineage>
</organism>
<evidence type="ECO:0000259" key="1">
    <source>
        <dbReference type="SMART" id="SM00897"/>
    </source>
</evidence>